<organism evidence="2 3">
    <name type="scientific">Burkholderia mayonis</name>
    <dbReference type="NCBI Taxonomy" id="1385591"/>
    <lineage>
        <taxon>Bacteria</taxon>
        <taxon>Pseudomonadati</taxon>
        <taxon>Pseudomonadota</taxon>
        <taxon>Betaproteobacteria</taxon>
        <taxon>Burkholderiales</taxon>
        <taxon>Burkholderiaceae</taxon>
        <taxon>Burkholderia</taxon>
        <taxon>pseudomallei group</taxon>
    </lineage>
</organism>
<dbReference type="AlphaFoldDB" id="A0A1B4G256"/>
<evidence type="ECO:0000313" key="3">
    <source>
        <dbReference type="Proteomes" id="UP000067711"/>
    </source>
</evidence>
<evidence type="ECO:0000313" key="2">
    <source>
        <dbReference type="EMBL" id="AOJ10005.1"/>
    </source>
</evidence>
<reference evidence="2 3" key="1">
    <citation type="submission" date="2015-12" db="EMBL/GenBank/DDBJ databases">
        <title>Diversity of Burkholderia near neighbor genomes.</title>
        <authorList>
            <person name="Sahl J."/>
            <person name="Wagner D."/>
            <person name="Keim P."/>
        </authorList>
    </citation>
    <scope>NUCLEOTIDE SEQUENCE [LARGE SCALE GENOMIC DNA]</scope>
    <source>
        <strain evidence="2 3">BDU8</strain>
    </source>
</reference>
<keyword evidence="1" id="KW-0472">Membrane</keyword>
<proteinExistence type="predicted"/>
<feature type="transmembrane region" description="Helical" evidence="1">
    <location>
        <begin position="100"/>
        <end position="118"/>
    </location>
</feature>
<name>A0A1B4G256_9BURK</name>
<accession>A0A1B4G256</accession>
<gene>
    <name evidence="2" type="ORF">WS71_22395</name>
</gene>
<dbReference type="Proteomes" id="UP000067711">
    <property type="component" value="Chromosome 1"/>
</dbReference>
<keyword evidence="1" id="KW-1133">Transmembrane helix</keyword>
<sequence>MRLHTIDELVRVRIKRMQDIQQFNQVDASRPAFVFRHESLVALESIGHVLLKQSTVMADLDQQFRNKRIAMVVNWMGHSVQSTCTYDIFRLRIWNIEGSMIVLLGLLAAFGTATGIVLDMDWLRINRAGLSRIGWFLASAAAGPFAGAAYLICRYFVRRRMIAAAWQMVGDASHPASLRRARLLALRHHDLVSPPIFNACFAALQNDAPSVNRTTCG</sequence>
<protein>
    <submittedName>
        <fullName evidence="2">Uncharacterized protein</fullName>
    </submittedName>
</protein>
<dbReference type="EMBL" id="CP013389">
    <property type="protein sequence ID" value="AOJ10005.1"/>
    <property type="molecule type" value="Genomic_DNA"/>
</dbReference>
<keyword evidence="1" id="KW-0812">Transmembrane</keyword>
<evidence type="ECO:0000256" key="1">
    <source>
        <dbReference type="SAM" id="Phobius"/>
    </source>
</evidence>
<feature type="transmembrane region" description="Helical" evidence="1">
    <location>
        <begin position="133"/>
        <end position="153"/>
    </location>
</feature>